<reference evidence="2" key="1">
    <citation type="journal article" date="2019" name="Science">
        <title>Mutation of a bHLH transcription factor allowed almond domestication.</title>
        <authorList>
            <person name="Sanchez-Perez R."/>
            <person name="Pavan S."/>
            <person name="Mazzeo R."/>
            <person name="Moldovan C."/>
            <person name="Aiese Cigliano R."/>
            <person name="Del Cueto J."/>
            <person name="Ricciardi F."/>
            <person name="Lotti C."/>
            <person name="Ricciardi L."/>
            <person name="Dicenta F."/>
            <person name="Lopez-Marques R.L."/>
            <person name="Lindberg Moller B."/>
        </authorList>
    </citation>
    <scope>NUCLEOTIDE SEQUENCE</scope>
</reference>
<feature type="region of interest" description="Disordered" evidence="1">
    <location>
        <begin position="1"/>
        <end position="24"/>
    </location>
</feature>
<dbReference type="AlphaFoldDB" id="A0A4Y1R0A2"/>
<evidence type="ECO:0000313" key="2">
    <source>
        <dbReference type="EMBL" id="BBG97513.1"/>
    </source>
</evidence>
<sequence length="214" mass="22972">MNKGPSLGSNAILTTLAPPSSTGKTPALEFRSVLTKPGHTELIQISGYFFARILADKEEGQPLLSSEPSLKAFRSSVSTSPTPSSVRLSASVKTPLAQSLGMFFNFPKEEETLTILGESDNWRSGISASALLIKIIQKTYHGTRVYYSFKSITVYLASTNPCIVHLFSASVKTPLAQSLGMLFNFPAPDETLTILGESDNWRSGISASAVLLAP</sequence>
<feature type="compositionally biased region" description="Polar residues" evidence="1">
    <location>
        <begin position="7"/>
        <end position="24"/>
    </location>
</feature>
<gene>
    <name evidence="2" type="ORF">Prudu_006667</name>
</gene>
<accession>A0A4Y1R0A2</accession>
<evidence type="ECO:0000256" key="1">
    <source>
        <dbReference type="SAM" id="MobiDB-lite"/>
    </source>
</evidence>
<protein>
    <submittedName>
        <fullName evidence="2">Uncharacterized protein</fullName>
    </submittedName>
</protein>
<name>A0A4Y1R0A2_PRUDU</name>
<dbReference type="EMBL" id="AP019298">
    <property type="protein sequence ID" value="BBG97513.1"/>
    <property type="molecule type" value="Genomic_DNA"/>
</dbReference>
<organism evidence="2">
    <name type="scientific">Prunus dulcis</name>
    <name type="common">Almond</name>
    <name type="synonym">Amygdalus dulcis</name>
    <dbReference type="NCBI Taxonomy" id="3755"/>
    <lineage>
        <taxon>Eukaryota</taxon>
        <taxon>Viridiplantae</taxon>
        <taxon>Streptophyta</taxon>
        <taxon>Embryophyta</taxon>
        <taxon>Tracheophyta</taxon>
        <taxon>Spermatophyta</taxon>
        <taxon>Magnoliopsida</taxon>
        <taxon>eudicotyledons</taxon>
        <taxon>Gunneridae</taxon>
        <taxon>Pentapetalae</taxon>
        <taxon>rosids</taxon>
        <taxon>fabids</taxon>
        <taxon>Rosales</taxon>
        <taxon>Rosaceae</taxon>
        <taxon>Amygdaloideae</taxon>
        <taxon>Amygdaleae</taxon>
        <taxon>Prunus</taxon>
    </lineage>
</organism>
<proteinExistence type="predicted"/>